<gene>
    <name evidence="1" type="ORF">SS50377_13440</name>
    <name evidence="2" type="ORF">SS50377_27586</name>
</gene>
<dbReference type="VEuPathDB" id="GiardiaDB:SS50377_27586"/>
<dbReference type="Proteomes" id="UP000018208">
    <property type="component" value="Unassembled WGS sequence"/>
</dbReference>
<evidence type="ECO:0000313" key="3">
    <source>
        <dbReference type="Proteomes" id="UP000018208"/>
    </source>
</evidence>
<sequence length="223" mass="26648">MNLVPLRNATIQKQQQIDSFQEFKQQQDNIKSQFIFTAQEPKKFIRAVFRTKSHCSYLQQDNDFKIIIANEQRIQQNLLASMFGNKQEISSDKIQIGIYMDPNLNLLIRRNITTILYNVVEEFKKIKVTKSGKIIKDIDQIAITLKSKRIRTLEQDQEKYQKQNYQNLEMYRRNARINNFNLHRDQVYQNNIQKINQKQLTKVEYPVKSILSQHKLKLLKMPQ</sequence>
<dbReference type="AlphaFoldDB" id="V6LPM4"/>
<dbReference type="EMBL" id="KI546073">
    <property type="protein sequence ID" value="EST46637.1"/>
    <property type="molecule type" value="Genomic_DNA"/>
</dbReference>
<organism evidence="1">
    <name type="scientific">Spironucleus salmonicida</name>
    <dbReference type="NCBI Taxonomy" id="348837"/>
    <lineage>
        <taxon>Eukaryota</taxon>
        <taxon>Metamonada</taxon>
        <taxon>Diplomonadida</taxon>
        <taxon>Hexamitidae</taxon>
        <taxon>Hexamitinae</taxon>
        <taxon>Spironucleus</taxon>
    </lineage>
</organism>
<evidence type="ECO:0000313" key="1">
    <source>
        <dbReference type="EMBL" id="EST46637.1"/>
    </source>
</evidence>
<reference evidence="1 2" key="1">
    <citation type="journal article" date="2014" name="PLoS Genet.">
        <title>The Genome of Spironucleus salmonicida Highlights a Fish Pathogen Adapted to Fluctuating Environments.</title>
        <authorList>
            <person name="Xu F."/>
            <person name="Jerlstrom-Hultqvist J."/>
            <person name="Einarsson E."/>
            <person name="Astvaldsson A."/>
            <person name="Svard S.G."/>
            <person name="Andersson J.O."/>
        </authorList>
    </citation>
    <scope>NUCLEOTIDE SEQUENCE</scope>
    <source>
        <strain evidence="2">ATCC 50377</strain>
    </source>
</reference>
<reference evidence="2" key="2">
    <citation type="submission" date="2020-12" db="EMBL/GenBank/DDBJ databases">
        <title>New Spironucleus salmonicida genome in near-complete chromosomes.</title>
        <authorList>
            <person name="Xu F."/>
            <person name="Kurt Z."/>
            <person name="Jimenez-Gonzalez A."/>
            <person name="Astvaldsson A."/>
            <person name="Andersson J.O."/>
            <person name="Svard S.G."/>
        </authorList>
    </citation>
    <scope>NUCLEOTIDE SEQUENCE</scope>
    <source>
        <strain evidence="2">ATCC 50377</strain>
    </source>
</reference>
<keyword evidence="3" id="KW-1185">Reference proteome</keyword>
<evidence type="ECO:0000313" key="2">
    <source>
        <dbReference type="EMBL" id="KAH0571285.1"/>
    </source>
</evidence>
<proteinExistence type="predicted"/>
<protein>
    <submittedName>
        <fullName evidence="1">Uncharacterized protein</fullName>
    </submittedName>
</protein>
<name>V6LPM4_9EUKA</name>
<dbReference type="EMBL" id="AUWU02000007">
    <property type="protein sequence ID" value="KAH0571285.1"/>
    <property type="molecule type" value="Genomic_DNA"/>
</dbReference>
<accession>V6LPM4</accession>